<evidence type="ECO:0000256" key="3">
    <source>
        <dbReference type="ARBA" id="ARBA00004913"/>
    </source>
</evidence>
<keyword evidence="8" id="KW-0521">NADP</keyword>
<dbReference type="PROSITE" id="PS00086">
    <property type="entry name" value="CYTOCHROME_P450"/>
    <property type="match status" value="1"/>
</dbReference>
<keyword evidence="11 14" id="KW-0408">Iron</keyword>
<reference evidence="16" key="1">
    <citation type="submission" date="2004-10" db="EMBL/GenBank/DDBJ databases">
        <title>cDNA cloning and expression of F3'5'H from petals of Senecio cruentus.</title>
        <authorList>
            <person name="Meng L."/>
            <person name="Ma Y."/>
            <person name="Dai S."/>
        </authorList>
    </citation>
    <scope>NUCLEOTIDE SEQUENCE</scope>
    <source>
        <tissue evidence="16">Petals</tissue>
    </source>
</reference>
<evidence type="ECO:0000256" key="10">
    <source>
        <dbReference type="ARBA" id="ARBA00023002"/>
    </source>
</evidence>
<evidence type="ECO:0000256" key="9">
    <source>
        <dbReference type="ARBA" id="ARBA00022989"/>
    </source>
</evidence>
<dbReference type="InterPro" id="IPR036396">
    <property type="entry name" value="Cyt_P450_sf"/>
</dbReference>
<keyword evidence="12 15" id="KW-0503">Monooxygenase</keyword>
<dbReference type="PRINTS" id="PR00463">
    <property type="entry name" value="EP450I"/>
</dbReference>
<organism evidence="16">
    <name type="scientific">Pericallis cruenta</name>
    <name type="common">Cineraria</name>
    <name type="synonym">Senecio cruentus</name>
    <dbReference type="NCBI Taxonomy" id="98709"/>
    <lineage>
        <taxon>Eukaryota</taxon>
        <taxon>Viridiplantae</taxon>
        <taxon>Streptophyta</taxon>
        <taxon>Embryophyta</taxon>
        <taxon>Tracheophyta</taxon>
        <taxon>Spermatophyta</taxon>
        <taxon>Magnoliopsida</taxon>
        <taxon>eudicotyledons</taxon>
        <taxon>Gunneridae</taxon>
        <taxon>Pentapetalae</taxon>
        <taxon>asterids</taxon>
        <taxon>campanulids</taxon>
        <taxon>Asterales</taxon>
        <taxon>Asteraceae</taxon>
        <taxon>Asteroideae</taxon>
        <taxon>Senecioneae</taxon>
        <taxon>Senecioninae</taxon>
        <taxon>Pericallis</taxon>
    </lineage>
</organism>
<keyword evidence="9" id="KW-1133">Transmembrane helix</keyword>
<dbReference type="Pfam" id="PF00067">
    <property type="entry name" value="p450"/>
    <property type="match status" value="1"/>
</dbReference>
<dbReference type="PRINTS" id="PR00385">
    <property type="entry name" value="P450"/>
</dbReference>
<dbReference type="SUPFAM" id="SSF48264">
    <property type="entry name" value="Cytochrome P450"/>
    <property type="match status" value="1"/>
</dbReference>
<dbReference type="InterPro" id="IPR001128">
    <property type="entry name" value="Cyt_P450"/>
</dbReference>
<evidence type="ECO:0000256" key="14">
    <source>
        <dbReference type="PIRSR" id="PIRSR602401-1"/>
    </source>
</evidence>
<keyword evidence="13" id="KW-0472">Membrane</keyword>
<evidence type="ECO:0000256" key="12">
    <source>
        <dbReference type="ARBA" id="ARBA00023033"/>
    </source>
</evidence>
<keyword evidence="10 15" id="KW-0560">Oxidoreductase</keyword>
<dbReference type="PANTHER" id="PTHR47944:SF18">
    <property type="entry name" value="FLAVONOID 3'-MONOOXYGENASE"/>
    <property type="match status" value="1"/>
</dbReference>
<dbReference type="AlphaFoldDB" id="Q532L6"/>
<dbReference type="GO" id="GO:0016020">
    <property type="term" value="C:membrane"/>
    <property type="evidence" value="ECO:0007669"/>
    <property type="project" value="UniProtKB-SubCell"/>
</dbReference>
<dbReference type="InterPro" id="IPR002401">
    <property type="entry name" value="Cyt_P450_E_grp-I"/>
</dbReference>
<keyword evidence="7 14" id="KW-0479">Metal-binding</keyword>
<proteinExistence type="evidence at transcript level"/>
<dbReference type="SMR" id="Q532L6"/>
<evidence type="ECO:0000256" key="13">
    <source>
        <dbReference type="ARBA" id="ARBA00023136"/>
    </source>
</evidence>
<keyword evidence="5 14" id="KW-0349">Heme</keyword>
<dbReference type="GO" id="GO:0004497">
    <property type="term" value="F:monooxygenase activity"/>
    <property type="evidence" value="ECO:0007669"/>
    <property type="project" value="UniProtKB-KW"/>
</dbReference>
<dbReference type="InterPro" id="IPR017972">
    <property type="entry name" value="Cyt_P450_CS"/>
</dbReference>
<name>Q532L6_PERCU</name>
<evidence type="ECO:0000313" key="16">
    <source>
        <dbReference type="EMBL" id="AAX19888.1"/>
    </source>
</evidence>
<dbReference type="Gene3D" id="1.10.630.10">
    <property type="entry name" value="Cytochrome P450"/>
    <property type="match status" value="1"/>
</dbReference>
<evidence type="ECO:0000256" key="8">
    <source>
        <dbReference type="ARBA" id="ARBA00022857"/>
    </source>
</evidence>
<dbReference type="GO" id="GO:0016705">
    <property type="term" value="F:oxidoreductase activity, acting on paired donors, with incorporation or reduction of molecular oxygen"/>
    <property type="evidence" value="ECO:0007669"/>
    <property type="project" value="InterPro"/>
</dbReference>
<dbReference type="GO" id="GO:0005506">
    <property type="term" value="F:iron ion binding"/>
    <property type="evidence" value="ECO:0007669"/>
    <property type="project" value="InterPro"/>
</dbReference>
<evidence type="ECO:0000256" key="2">
    <source>
        <dbReference type="ARBA" id="ARBA00004167"/>
    </source>
</evidence>
<comment type="subcellular location">
    <subcellularLocation>
        <location evidence="2">Membrane</location>
        <topology evidence="2">Single-pass membrane protein</topology>
    </subcellularLocation>
</comment>
<evidence type="ECO:0000256" key="15">
    <source>
        <dbReference type="RuleBase" id="RU000461"/>
    </source>
</evidence>
<evidence type="ECO:0000256" key="4">
    <source>
        <dbReference type="ARBA" id="ARBA00010617"/>
    </source>
</evidence>
<sequence>MSILTLICTFITGLMFYGLVNLLSRRASRLPPGPTPWPIIGNLMHLGKLPHHSLADLAKKYGPLIHVRLGSVDVVVASSASVAGQFLKVHDANFANRPPNSGAKHMAYNYHDMVFAPYGPRWRMLRKMCSMHLFSAKALADFRQVRQEEVMILTRVLAGTEQSAVKLDQQLNVCFANTLSRMMLDRRVFGDGDPKADDYKDMVVELMTLAGQFNIGDYIPWLDLLDLQGIVKRMKKVHSQFDSFLDTIIDEHTIGTGRHVDMLSTMISLKDNADGEGGKLSFIEIKALLLNLFSAGTDTSSSTVEWGIAELIRHPQLMKQAQEEMDIVIGKNRLVTEMDISQLTFLQAIVKETFRLHPATPLSLPRIASESCEVKGYHVPKGSILFVNVWAIARQSELWTDPLEFRPGRFLIPGEKPNVEVKPNDFEIVPFGGGRRICAGMSLGLRMVNLLIATLVQAFDWELANGLELEKLNMEEVFGISLQRVQPLLVHPRPRLARHVYGTG</sequence>
<comment type="similarity">
    <text evidence="4 15">Belongs to the cytochrome P450 family.</text>
</comment>
<comment type="cofactor">
    <cofactor evidence="1 14">
        <name>heme</name>
        <dbReference type="ChEBI" id="CHEBI:30413"/>
    </cofactor>
</comment>
<dbReference type="EMBL" id="AY791885">
    <property type="protein sequence ID" value="AAX19888.1"/>
    <property type="molecule type" value="mRNA"/>
</dbReference>
<evidence type="ECO:0000256" key="5">
    <source>
        <dbReference type="ARBA" id="ARBA00022617"/>
    </source>
</evidence>
<evidence type="ECO:0000256" key="11">
    <source>
        <dbReference type="ARBA" id="ARBA00023004"/>
    </source>
</evidence>
<dbReference type="PANTHER" id="PTHR47944">
    <property type="entry name" value="CYTOCHROME P450 98A9"/>
    <property type="match status" value="1"/>
</dbReference>
<comment type="pathway">
    <text evidence="3">Alkaloid biosynthesis.</text>
</comment>
<evidence type="ECO:0000256" key="7">
    <source>
        <dbReference type="ARBA" id="ARBA00022723"/>
    </source>
</evidence>
<evidence type="ECO:0000256" key="1">
    <source>
        <dbReference type="ARBA" id="ARBA00001971"/>
    </source>
</evidence>
<evidence type="ECO:0000256" key="6">
    <source>
        <dbReference type="ARBA" id="ARBA00022692"/>
    </source>
</evidence>
<keyword evidence="6" id="KW-0812">Transmembrane</keyword>
<dbReference type="GO" id="GO:0020037">
    <property type="term" value="F:heme binding"/>
    <property type="evidence" value="ECO:0007669"/>
    <property type="project" value="InterPro"/>
</dbReference>
<protein>
    <submittedName>
        <fullName evidence="16">Flavonoid-3',5'-hydroxylase</fullName>
    </submittedName>
</protein>
<accession>Q532L6</accession>
<dbReference type="FunFam" id="1.10.630.10:FF:000097">
    <property type="entry name" value="Cytochrome P-450 19"/>
    <property type="match status" value="1"/>
</dbReference>
<feature type="binding site" description="axial binding residue" evidence="14">
    <location>
        <position position="438"/>
    </location>
    <ligand>
        <name>heme</name>
        <dbReference type="ChEBI" id="CHEBI:30413"/>
    </ligand>
    <ligandPart>
        <name>Fe</name>
        <dbReference type="ChEBI" id="CHEBI:18248"/>
    </ligandPart>
</feature>